<organism evidence="2 3">
    <name type="scientific">Nocardia fluminea</name>
    <dbReference type="NCBI Taxonomy" id="134984"/>
    <lineage>
        <taxon>Bacteria</taxon>
        <taxon>Bacillati</taxon>
        <taxon>Actinomycetota</taxon>
        <taxon>Actinomycetes</taxon>
        <taxon>Mycobacteriales</taxon>
        <taxon>Nocardiaceae</taxon>
        <taxon>Nocardia</taxon>
    </lineage>
</organism>
<gene>
    <name evidence="2" type="ORF">ATK86_0596</name>
</gene>
<dbReference type="Pfam" id="PF20335">
    <property type="entry name" value="DUF6630"/>
    <property type="match status" value="1"/>
</dbReference>
<dbReference type="Proteomes" id="UP000233766">
    <property type="component" value="Unassembled WGS sequence"/>
</dbReference>
<sequence>MTAYGRDAFAKIASYLASDHPEIANALRQHDEDSHALEELLVRLEEVGVIVGRVARETPATVVRLLQSLPAAPKRQPPGWFEYFQARTEGLRGDSVMELLIGLVGELSLENGTALIEIDTLGDDYALTFLPIESARRFIDIAPGYLKQSRLDKDASVRFMTPKEPCLRTEVSYGYKITGLDDSDHALDVLQEVDDVYARMLPGWWISGTIDTVDGGDWAIFGDTEGVLLPVIDFERWQHLLTDELRTVVAPLAPRAQISIEWNQDGSR</sequence>
<evidence type="ECO:0000259" key="1">
    <source>
        <dbReference type="Pfam" id="PF20335"/>
    </source>
</evidence>
<comment type="caution">
    <text evidence="2">The sequence shown here is derived from an EMBL/GenBank/DDBJ whole genome shotgun (WGS) entry which is preliminary data.</text>
</comment>
<accession>A0A2N3WXJ7</accession>
<dbReference type="OrthoDB" id="4571287at2"/>
<proteinExistence type="predicted"/>
<evidence type="ECO:0000313" key="2">
    <source>
        <dbReference type="EMBL" id="PKV98575.1"/>
    </source>
</evidence>
<protein>
    <recommendedName>
        <fullName evidence="1">DUF6630 domain-containing protein</fullName>
    </recommendedName>
</protein>
<reference evidence="2 3" key="1">
    <citation type="submission" date="2017-12" db="EMBL/GenBank/DDBJ databases">
        <title>Sequencing the genomes of 1000 Actinobacteria strains.</title>
        <authorList>
            <person name="Klenk H.-P."/>
        </authorList>
    </citation>
    <scope>NUCLEOTIDE SEQUENCE [LARGE SCALE GENOMIC DNA]</scope>
    <source>
        <strain evidence="2 3">DSM 44489</strain>
    </source>
</reference>
<feature type="domain" description="DUF6630" evidence="1">
    <location>
        <begin position="33"/>
        <end position="142"/>
    </location>
</feature>
<evidence type="ECO:0000313" key="3">
    <source>
        <dbReference type="Proteomes" id="UP000233766"/>
    </source>
</evidence>
<dbReference type="RefSeq" id="WP_101463013.1">
    <property type="nucleotide sequence ID" value="NZ_PJMW01000001.1"/>
</dbReference>
<name>A0A2N3WXJ7_9NOCA</name>
<dbReference type="EMBL" id="PJMW01000001">
    <property type="protein sequence ID" value="PKV98575.1"/>
    <property type="molecule type" value="Genomic_DNA"/>
</dbReference>
<dbReference type="AlphaFoldDB" id="A0A2N3WXJ7"/>
<dbReference type="InterPro" id="IPR046582">
    <property type="entry name" value="DUF6630"/>
</dbReference>
<keyword evidence="3" id="KW-1185">Reference proteome</keyword>